<dbReference type="PIRSF" id="PIRSF016897">
    <property type="entry name" value="GlpP"/>
    <property type="match status" value="1"/>
</dbReference>
<dbReference type="PANTHER" id="PTHR35787">
    <property type="entry name" value="GLYCEROL UPTAKE OPERON ANTITERMINATOR REGULATORY PROTEIN"/>
    <property type="match status" value="1"/>
</dbReference>
<evidence type="ECO:0000313" key="2">
    <source>
        <dbReference type="Proteomes" id="UP000198806"/>
    </source>
</evidence>
<dbReference type="EMBL" id="FOWD01000002">
    <property type="protein sequence ID" value="SFN80151.1"/>
    <property type="molecule type" value="Genomic_DNA"/>
</dbReference>
<dbReference type="OrthoDB" id="9799580at2"/>
<dbReference type="Proteomes" id="UP000198806">
    <property type="component" value="Unassembled WGS sequence"/>
</dbReference>
<proteinExistence type="predicted"/>
<dbReference type="STRING" id="1527.SAMN04489757_10222"/>
<organism evidence="1 2">
    <name type="scientific">Anaerocolumna aminovalerica</name>
    <dbReference type="NCBI Taxonomy" id="1527"/>
    <lineage>
        <taxon>Bacteria</taxon>
        <taxon>Bacillati</taxon>
        <taxon>Bacillota</taxon>
        <taxon>Clostridia</taxon>
        <taxon>Lachnospirales</taxon>
        <taxon>Lachnospiraceae</taxon>
        <taxon>Anaerocolumna</taxon>
    </lineage>
</organism>
<evidence type="ECO:0000313" key="1">
    <source>
        <dbReference type="EMBL" id="SFN80151.1"/>
    </source>
</evidence>
<dbReference type="InterPro" id="IPR006699">
    <property type="entry name" value="GlpP"/>
</dbReference>
<reference evidence="1 2" key="1">
    <citation type="submission" date="2016-10" db="EMBL/GenBank/DDBJ databases">
        <authorList>
            <person name="de Groot N.N."/>
        </authorList>
    </citation>
    <scope>NUCLEOTIDE SEQUENCE [LARGE SCALE GENOMIC DNA]</scope>
    <source>
        <strain evidence="1 2">DSM 1283</strain>
    </source>
</reference>
<accession>A0A1I5C0K3</accession>
<gene>
    <name evidence="1" type="ORF">SAMN04489757_10222</name>
</gene>
<dbReference type="PANTHER" id="PTHR35787:SF1">
    <property type="entry name" value="GLYCEROL UPTAKE OPERON ANTITERMINATOR REGULATORY PROTEIN"/>
    <property type="match status" value="1"/>
</dbReference>
<keyword evidence="2" id="KW-1185">Reference proteome</keyword>
<dbReference type="GO" id="GO:0006355">
    <property type="term" value="P:regulation of DNA-templated transcription"/>
    <property type="evidence" value="ECO:0007669"/>
    <property type="project" value="InterPro"/>
</dbReference>
<dbReference type="RefSeq" id="WP_091683815.1">
    <property type="nucleotide sequence ID" value="NZ_BAABFM010000017.1"/>
</dbReference>
<protein>
    <submittedName>
        <fullName evidence="1">Glycerol uptake operon antiterminator</fullName>
    </submittedName>
</protein>
<name>A0A1I5C0K3_9FIRM</name>
<sequence>MKNEFYHRLQINPIIAAIKDSNQLENAIKSPCEVIFILKSDIFNIKSYIERVRNSGKLSYVHVDLIDGFSRDALALQYIHDNIKPDGIITTKTTLVKASKNINMFVIQRLFMLDHLSLETGISSIEDMHPNAVEILPGIMPKITKKIVGETKVPIITGGLIMDKEDVMQSLKAGATAISTSCEEVWYM</sequence>
<dbReference type="Gene3D" id="3.20.20.70">
    <property type="entry name" value="Aldolase class I"/>
    <property type="match status" value="1"/>
</dbReference>
<dbReference type="InterPro" id="IPR013785">
    <property type="entry name" value="Aldolase_TIM"/>
</dbReference>
<dbReference type="GO" id="GO:0006071">
    <property type="term" value="P:glycerol metabolic process"/>
    <property type="evidence" value="ECO:0007669"/>
    <property type="project" value="InterPro"/>
</dbReference>
<dbReference type="AlphaFoldDB" id="A0A1I5C0K3"/>
<dbReference type="Pfam" id="PF04309">
    <property type="entry name" value="G3P_antiterm"/>
    <property type="match status" value="1"/>
</dbReference>
<dbReference type="SUPFAM" id="SSF110391">
    <property type="entry name" value="GlpP-like"/>
    <property type="match status" value="1"/>
</dbReference>